<dbReference type="InterPro" id="IPR028203">
    <property type="entry name" value="PSII_CF48-like_dom"/>
</dbReference>
<evidence type="ECO:0000259" key="5">
    <source>
        <dbReference type="Pfam" id="PF14870"/>
    </source>
</evidence>
<dbReference type="NCBIfam" id="TIGR04183">
    <property type="entry name" value="Por_Secre_tail"/>
    <property type="match status" value="1"/>
</dbReference>
<gene>
    <name evidence="7" type="ORF">GCM10008088_21350</name>
</gene>
<feature type="domain" description="Photosynthesis system II assembly factor Ycf48/Hcf136-like" evidence="5">
    <location>
        <begin position="106"/>
        <end position="195"/>
    </location>
</feature>
<sequence>MKSKLLFVFSLFVIGSLSAQNSTDWGVLPYDFSLGSYGAVFALSENAVFVAKNGHVYSSVDGGQNWADYTTNVQENFYDIDFEDLNTGYIVGDNGTLIKTNNGGVTWFSITLNTSLDLYSVTVTPNGNVWIVGENGITFSSSDNGVTWQENTTLTTEVLNAVAFRNNTEGFIAGNNGLLLHTQDAGQTWQTISINSTEDLYSLEVDNNSIYFISGESGYFGQNFEFHVSRSGYLIYHSNDLLNWDTTDFTNNFGLPVSEIEVYNSQVYAFASSFGLCDCCSFLVGTYDFSTNNMTSSYSDELTGSDCDHINMNYSDFHMFNENAAYVLVGDRVLKMGETGDFNYFSTENFQNPVINFYPNPVSQDKLYVSSEHVNTRDLAFDLYNINGKLIKSFSNITENEPISIENVPKGVYFLKVKNHGSGSSTKKILVD</sequence>
<feature type="signal peptide" evidence="4">
    <location>
        <begin position="1"/>
        <end position="19"/>
    </location>
</feature>
<dbReference type="PANTHER" id="PTHR47199">
    <property type="entry name" value="PHOTOSYSTEM II STABILITY/ASSEMBLY FACTOR HCF136, CHLOROPLASTIC"/>
    <property type="match status" value="1"/>
</dbReference>
<dbReference type="Pfam" id="PF18962">
    <property type="entry name" value="Por_Secre_tail"/>
    <property type="match status" value="1"/>
</dbReference>
<dbReference type="InterPro" id="IPR026444">
    <property type="entry name" value="Secre_tail"/>
</dbReference>
<evidence type="ECO:0000313" key="8">
    <source>
        <dbReference type="Proteomes" id="UP000615593"/>
    </source>
</evidence>
<dbReference type="RefSeq" id="WP_027884670.1">
    <property type="nucleotide sequence ID" value="NZ_BMWY01000005.1"/>
</dbReference>
<evidence type="ECO:0000256" key="2">
    <source>
        <dbReference type="ARBA" id="ARBA00022729"/>
    </source>
</evidence>
<feature type="chain" id="PRO_5046101402" description="Por secretion system C-terminal sorting domain-containing protein" evidence="4">
    <location>
        <begin position="20"/>
        <end position="432"/>
    </location>
</feature>
<dbReference type="Pfam" id="PF14870">
    <property type="entry name" value="PSII_BNR"/>
    <property type="match status" value="1"/>
</dbReference>
<protein>
    <recommendedName>
        <fullName evidence="9">Por secretion system C-terminal sorting domain-containing protein</fullName>
    </recommendedName>
</protein>
<evidence type="ECO:0000256" key="3">
    <source>
        <dbReference type="ARBA" id="ARBA00023276"/>
    </source>
</evidence>
<dbReference type="EMBL" id="BMWY01000005">
    <property type="protein sequence ID" value="GGZ59408.1"/>
    <property type="molecule type" value="Genomic_DNA"/>
</dbReference>
<dbReference type="InterPro" id="IPR015943">
    <property type="entry name" value="WD40/YVTN_repeat-like_dom_sf"/>
</dbReference>
<accession>A0ABQ3BZA3</accession>
<evidence type="ECO:0000313" key="7">
    <source>
        <dbReference type="EMBL" id="GGZ59408.1"/>
    </source>
</evidence>
<organism evidence="7 8">
    <name type="scientific">Mesonia mobilis</name>
    <dbReference type="NCBI Taxonomy" id="369791"/>
    <lineage>
        <taxon>Bacteria</taxon>
        <taxon>Pseudomonadati</taxon>
        <taxon>Bacteroidota</taxon>
        <taxon>Flavobacteriia</taxon>
        <taxon>Flavobacteriales</taxon>
        <taxon>Flavobacteriaceae</taxon>
        <taxon>Mesonia</taxon>
    </lineage>
</organism>
<comment type="caution">
    <text evidence="7">The sequence shown here is derived from an EMBL/GenBank/DDBJ whole genome shotgun (WGS) entry which is preliminary data.</text>
</comment>
<evidence type="ECO:0000256" key="1">
    <source>
        <dbReference type="ARBA" id="ARBA00022531"/>
    </source>
</evidence>
<keyword evidence="3" id="KW-0604">Photosystem II</keyword>
<keyword evidence="1" id="KW-0602">Photosynthesis</keyword>
<dbReference type="PANTHER" id="PTHR47199:SF2">
    <property type="entry name" value="PHOTOSYSTEM II STABILITY_ASSEMBLY FACTOR HCF136, CHLOROPLASTIC"/>
    <property type="match status" value="1"/>
</dbReference>
<dbReference type="Proteomes" id="UP000615593">
    <property type="component" value="Unassembled WGS sequence"/>
</dbReference>
<keyword evidence="8" id="KW-1185">Reference proteome</keyword>
<dbReference type="Gene3D" id="2.130.10.10">
    <property type="entry name" value="YVTN repeat-like/Quinoprotein amine dehydrogenase"/>
    <property type="match status" value="2"/>
</dbReference>
<keyword evidence="2 4" id="KW-0732">Signal</keyword>
<evidence type="ECO:0008006" key="9">
    <source>
        <dbReference type="Google" id="ProtNLM"/>
    </source>
</evidence>
<proteinExistence type="predicted"/>
<feature type="domain" description="Secretion system C-terminal sorting" evidence="6">
    <location>
        <begin position="358"/>
        <end position="431"/>
    </location>
</feature>
<evidence type="ECO:0000259" key="6">
    <source>
        <dbReference type="Pfam" id="PF18962"/>
    </source>
</evidence>
<evidence type="ECO:0000256" key="4">
    <source>
        <dbReference type="SAM" id="SignalP"/>
    </source>
</evidence>
<reference evidence="8" key="1">
    <citation type="journal article" date="2019" name="Int. J. Syst. Evol. Microbiol.">
        <title>The Global Catalogue of Microorganisms (GCM) 10K type strain sequencing project: providing services to taxonomists for standard genome sequencing and annotation.</title>
        <authorList>
            <consortium name="The Broad Institute Genomics Platform"/>
            <consortium name="The Broad Institute Genome Sequencing Center for Infectious Disease"/>
            <person name="Wu L."/>
            <person name="Ma J."/>
        </authorList>
    </citation>
    <scope>NUCLEOTIDE SEQUENCE [LARGE SCALE GENOMIC DNA]</scope>
    <source>
        <strain evidence="8">KCTC 12708</strain>
    </source>
</reference>
<dbReference type="SUPFAM" id="SSF110296">
    <property type="entry name" value="Oligoxyloglucan reducing end-specific cellobiohydrolase"/>
    <property type="match status" value="1"/>
</dbReference>
<dbReference type="GeneID" id="94369798"/>
<name>A0ABQ3BZA3_9FLAO</name>